<dbReference type="AlphaFoldDB" id="A0A833J3Q5"/>
<comment type="caution">
    <text evidence="2">The sequence shown here is derived from an EMBL/GenBank/DDBJ whole genome shotgun (WGS) entry which is preliminary data.</text>
</comment>
<protein>
    <submittedName>
        <fullName evidence="2">Uncharacterized protein</fullName>
    </submittedName>
</protein>
<evidence type="ECO:0000313" key="3">
    <source>
        <dbReference type="Proteomes" id="UP000469949"/>
    </source>
</evidence>
<accession>A0A833J3Q5</accession>
<sequence length="395" mass="43059">MRGYFLRAGFFVVRSVPLKHNGDDLTDIDLWIYERSGTLARRRTIIDIKDKARPQAAERLFFVKGLAELLQVDGAGVATTDNRRALRDLARAHSILWLDGADIQRMKDSPELNFNHRLSDEELDASLREADNKRGSDYFRTMLSDIKSTIGDRFGAAGANACLAFAQNVAKECISSHPRSNGAIAAGRLVYMSAAIAAIALDFYAAEVALRPAAERIEHLVDALRYGDNPEVTKQKLAWAEAAVRDYAPNGSAIARIVKEKIRLDIMSVPAEGLATVVAQSARSDTLFNAAKILEDAAYSKVAPTFDELPTVAKSFVGAVLDFVGVDRSSFATSWSNEDVSVVEKSSSPKPVAEESARPTSSDVSEKGLDQSCETSQNEASSDNDTSEPKDLRLI</sequence>
<dbReference type="Proteomes" id="UP000469949">
    <property type="component" value="Unassembled WGS sequence"/>
</dbReference>
<name>A0A833J3Q5_9HYPH</name>
<feature type="region of interest" description="Disordered" evidence="1">
    <location>
        <begin position="340"/>
        <end position="395"/>
    </location>
</feature>
<organism evidence="2 3">
    <name type="scientific">Methylorubrum populi</name>
    <dbReference type="NCBI Taxonomy" id="223967"/>
    <lineage>
        <taxon>Bacteria</taxon>
        <taxon>Pseudomonadati</taxon>
        <taxon>Pseudomonadota</taxon>
        <taxon>Alphaproteobacteria</taxon>
        <taxon>Hyphomicrobiales</taxon>
        <taxon>Methylobacteriaceae</taxon>
        <taxon>Methylorubrum</taxon>
    </lineage>
</organism>
<evidence type="ECO:0000313" key="2">
    <source>
        <dbReference type="EMBL" id="KAB7783534.1"/>
    </source>
</evidence>
<feature type="compositionally biased region" description="Polar residues" evidence="1">
    <location>
        <begin position="372"/>
        <end position="384"/>
    </location>
</feature>
<reference evidence="2 3" key="1">
    <citation type="submission" date="2019-10" db="EMBL/GenBank/DDBJ databases">
        <title>Draft Genome Sequence of the Caffeine Degrading Methylotroph Methylorubrum populi PINKEL.</title>
        <authorList>
            <person name="Dawson S.C."/>
            <person name="Zhang X."/>
            <person name="Wright M.E."/>
            <person name="Sharma G."/>
            <person name="Langner J.T."/>
            <person name="Ditty J.L."/>
            <person name="Subuyuj G.A."/>
        </authorList>
    </citation>
    <scope>NUCLEOTIDE SEQUENCE [LARGE SCALE GENOMIC DNA]</scope>
    <source>
        <strain evidence="2 3">Pinkel</strain>
    </source>
</reference>
<evidence type="ECO:0000256" key="1">
    <source>
        <dbReference type="SAM" id="MobiDB-lite"/>
    </source>
</evidence>
<gene>
    <name evidence="2" type="ORF">F8B43_4096</name>
</gene>
<dbReference type="EMBL" id="WEKV01000016">
    <property type="protein sequence ID" value="KAB7783534.1"/>
    <property type="molecule type" value="Genomic_DNA"/>
</dbReference>
<proteinExistence type="predicted"/>